<accession>A5FGI2</accession>
<dbReference type="InterPro" id="IPR011047">
    <property type="entry name" value="Quinoprotein_ADH-like_sf"/>
</dbReference>
<name>A5FGI2_FLAJ1</name>
<keyword evidence="1" id="KW-0732">Signal</keyword>
<evidence type="ECO:0000313" key="4">
    <source>
        <dbReference type="Proteomes" id="UP000006694"/>
    </source>
</evidence>
<dbReference type="InterPro" id="IPR026444">
    <property type="entry name" value="Secre_tail"/>
</dbReference>
<keyword evidence="4" id="KW-1185">Reference proteome</keyword>
<evidence type="ECO:0000259" key="2">
    <source>
        <dbReference type="Pfam" id="PF18962"/>
    </source>
</evidence>
<dbReference type="STRING" id="376686.Fjoh_2666"/>
<dbReference type="HOGENOM" id="CLU_035227_0_0_10"/>
<dbReference type="Proteomes" id="UP000006694">
    <property type="component" value="Chromosome"/>
</dbReference>
<protein>
    <recommendedName>
        <fullName evidence="2">Secretion system C-terminal sorting domain-containing protein</fullName>
    </recommendedName>
</protein>
<dbReference type="SUPFAM" id="SSF50998">
    <property type="entry name" value="Quinoprotein alcohol dehydrogenase-like"/>
    <property type="match status" value="1"/>
</dbReference>
<evidence type="ECO:0000313" key="3">
    <source>
        <dbReference type="EMBL" id="ABQ05689.1"/>
    </source>
</evidence>
<dbReference type="KEGG" id="fjo:Fjoh_2666"/>
<dbReference type="NCBIfam" id="TIGR04183">
    <property type="entry name" value="Por_Secre_tail"/>
    <property type="match status" value="1"/>
</dbReference>
<organism evidence="3 4">
    <name type="scientific">Flavobacterium johnsoniae (strain ATCC 17061 / DSM 2064 / JCM 8514 / BCRC 14874 / CCUG 350202 / NBRC 14942 / NCIMB 11054 / UW101)</name>
    <name type="common">Cytophaga johnsonae</name>
    <dbReference type="NCBI Taxonomy" id="376686"/>
    <lineage>
        <taxon>Bacteria</taxon>
        <taxon>Pseudomonadati</taxon>
        <taxon>Bacteroidota</taxon>
        <taxon>Flavobacteriia</taxon>
        <taxon>Flavobacteriales</taxon>
        <taxon>Flavobacteriaceae</taxon>
        <taxon>Flavobacterium</taxon>
    </lineage>
</organism>
<dbReference type="PANTHER" id="PTHR42754:SF1">
    <property type="entry name" value="LIPOPROTEIN"/>
    <property type="match status" value="1"/>
</dbReference>
<dbReference type="PANTHER" id="PTHR42754">
    <property type="entry name" value="ENDOGLUCANASE"/>
    <property type="match status" value="1"/>
</dbReference>
<reference evidence="3 4" key="1">
    <citation type="journal article" date="2009" name="Appl. Environ. Microbiol.">
        <title>Novel features of the polysaccharide-digesting gliding bacterium Flavobacterium johnsoniae as revealed by genome sequence analysis.</title>
        <authorList>
            <person name="McBride M.J."/>
            <person name="Xie G."/>
            <person name="Martens E.C."/>
            <person name="Lapidus A."/>
            <person name="Henrissat B."/>
            <person name="Rhodes R.G."/>
            <person name="Goltsman E."/>
            <person name="Wang W."/>
            <person name="Xu J."/>
            <person name="Hunnicutt D.W."/>
            <person name="Staroscik A.M."/>
            <person name="Hoover T.R."/>
            <person name="Cheng Y.Q."/>
            <person name="Stein J.L."/>
        </authorList>
    </citation>
    <scope>NUCLEOTIDE SEQUENCE [LARGE SCALE GENOMIC DNA]</scope>
    <source>
        <strain evidence="4">ATCC 17061 / DSM 2064 / JCM 8514 / BCRC 14874 / CCUG 350202 / NBRC 14942 / NCIMB 11054 / UW101</strain>
    </source>
</reference>
<dbReference type="AlphaFoldDB" id="A5FGI2"/>
<sequence length="559" mass="61201">MMILMLMKKNYLLFFILLSFLTYSQDILWEKSYGGIHADYLFDAQPTADYGFILAGSSLSNKTGNKDEDNHGDLDYWIWKMNEKGELDWQKSIGGNGFDLLQSIKGTRDGGFILAGTSSSGNSFQKKDNCKGLTDFWVIKLDASGEEQWQRTIGGDGQDELLCAFQTKDGGYILGGSSSSSPSSVTNIKAEGKMDAFPQTDLYSKSEKSRGNMDYWIVKLDKEGVIEWQKTYGGKYADVLRSMEQTADNGYILAGYSNSPVSGDKADANKGVGDYWIIKIDDSGAVQWQSSYGGDGDDQPYVIHQTADGGYILGGNSNSTNPLTTLGGIVSNGTDFWILRLDHEGGVVWSKTYDFGKVDILTSLVENNDNTYLIGGYAKSEAKQSLLGDAAKKAGTGKDKEGINDYIALKIDEKGEELWKKTVGSAGEDILRKLIETRDGGYLMAGTSNSGSSKDKKSTIGGNDFWVVKLKDKAKVEKVKASIEAIPNPAVTYTNVIIGYDFTEGTASVIDILGRILQQFSINSRTVPVDLSHYAEGIYIIKIKTDVKTESVKVIKTVR</sequence>
<dbReference type="Pfam" id="PF18962">
    <property type="entry name" value="Por_Secre_tail"/>
    <property type="match status" value="1"/>
</dbReference>
<evidence type="ECO:0000256" key="1">
    <source>
        <dbReference type="ARBA" id="ARBA00022729"/>
    </source>
</evidence>
<gene>
    <name evidence="3" type="ordered locus">Fjoh_2666</name>
</gene>
<proteinExistence type="predicted"/>
<feature type="domain" description="Secretion system C-terminal sorting" evidence="2">
    <location>
        <begin position="487"/>
        <end position="555"/>
    </location>
</feature>
<dbReference type="EMBL" id="CP000685">
    <property type="protein sequence ID" value="ABQ05689.1"/>
    <property type="molecule type" value="Genomic_DNA"/>
</dbReference>
<dbReference type="eggNOG" id="COG1520">
    <property type="taxonomic scope" value="Bacteria"/>
</dbReference>